<name>A0A6A6UKK7_9PEZI</name>
<feature type="region of interest" description="Disordered" evidence="1">
    <location>
        <begin position="157"/>
        <end position="187"/>
    </location>
</feature>
<evidence type="ECO:0000313" key="2">
    <source>
        <dbReference type="EMBL" id="KAF2672061.1"/>
    </source>
</evidence>
<dbReference type="OrthoDB" id="3902577at2759"/>
<evidence type="ECO:0000313" key="3">
    <source>
        <dbReference type="Proteomes" id="UP000799302"/>
    </source>
</evidence>
<keyword evidence="3" id="KW-1185">Reference proteome</keyword>
<sequence>MAGSPVSPGEVIALIKKAIDLYKEVKDYTEQIEKIGKRMPRLRDYLEELQELLDTRKNPGGIASLRATQVRRLNDLIGAVKDDAKDVYDLLRRWKENQGPGGVIFRFDWVAHLVYVLGSSPDKLQALGESIEAHLIDINRFVVLLSAFAHNAAMQQKAAQSKAPGKKKEKKVGKSPSPAPLTVPAIPAARSPSPSPVVMSNCTITFVDGDNVGRSRIAEGYMKLLGESTLRKKLTWRIASINSHGWAVSNTAGPQKELAQLNLALKPGAETPNFVAMDSLFDNKLLDFPFKHQVRTSISQRKARGLPKDLFTTNDFIIVFTLAQQINLIRLRELLVNFRSSSSDKKGRIVLLGDYVKRGSQIYEAKPFTDRTKWNKVTGKIKPAVKAFLKKEMDWTPPT</sequence>
<evidence type="ECO:0000256" key="1">
    <source>
        <dbReference type="SAM" id="MobiDB-lite"/>
    </source>
</evidence>
<accession>A0A6A6UKK7</accession>
<feature type="compositionally biased region" description="Basic residues" evidence="1">
    <location>
        <begin position="164"/>
        <end position="173"/>
    </location>
</feature>
<protein>
    <submittedName>
        <fullName evidence="2">Uncharacterized protein</fullName>
    </submittedName>
</protein>
<reference evidence="2" key="1">
    <citation type="journal article" date="2020" name="Stud. Mycol.">
        <title>101 Dothideomycetes genomes: a test case for predicting lifestyles and emergence of pathogens.</title>
        <authorList>
            <person name="Haridas S."/>
            <person name="Albert R."/>
            <person name="Binder M."/>
            <person name="Bloem J."/>
            <person name="Labutti K."/>
            <person name="Salamov A."/>
            <person name="Andreopoulos B."/>
            <person name="Baker S."/>
            <person name="Barry K."/>
            <person name="Bills G."/>
            <person name="Bluhm B."/>
            <person name="Cannon C."/>
            <person name="Castanera R."/>
            <person name="Culley D."/>
            <person name="Daum C."/>
            <person name="Ezra D."/>
            <person name="Gonzalez J."/>
            <person name="Henrissat B."/>
            <person name="Kuo A."/>
            <person name="Liang C."/>
            <person name="Lipzen A."/>
            <person name="Lutzoni F."/>
            <person name="Magnuson J."/>
            <person name="Mondo S."/>
            <person name="Nolan M."/>
            <person name="Ohm R."/>
            <person name="Pangilinan J."/>
            <person name="Park H.-J."/>
            <person name="Ramirez L."/>
            <person name="Alfaro M."/>
            <person name="Sun H."/>
            <person name="Tritt A."/>
            <person name="Yoshinaga Y."/>
            <person name="Zwiers L.-H."/>
            <person name="Turgeon B."/>
            <person name="Goodwin S."/>
            <person name="Spatafora J."/>
            <person name="Crous P."/>
            <person name="Grigoriev I."/>
        </authorList>
    </citation>
    <scope>NUCLEOTIDE SEQUENCE</scope>
    <source>
        <strain evidence="2">CBS 115976</strain>
    </source>
</reference>
<gene>
    <name evidence="2" type="ORF">BT63DRAFT_186926</name>
</gene>
<organism evidence="2 3">
    <name type="scientific">Microthyrium microscopicum</name>
    <dbReference type="NCBI Taxonomy" id="703497"/>
    <lineage>
        <taxon>Eukaryota</taxon>
        <taxon>Fungi</taxon>
        <taxon>Dikarya</taxon>
        <taxon>Ascomycota</taxon>
        <taxon>Pezizomycotina</taxon>
        <taxon>Dothideomycetes</taxon>
        <taxon>Dothideomycetes incertae sedis</taxon>
        <taxon>Microthyriales</taxon>
        <taxon>Microthyriaceae</taxon>
        <taxon>Microthyrium</taxon>
    </lineage>
</organism>
<dbReference type="Gene3D" id="3.40.50.2300">
    <property type="match status" value="1"/>
</dbReference>
<proteinExistence type="predicted"/>
<dbReference type="Proteomes" id="UP000799302">
    <property type="component" value="Unassembled WGS sequence"/>
</dbReference>
<dbReference type="EMBL" id="MU004232">
    <property type="protein sequence ID" value="KAF2672061.1"/>
    <property type="molecule type" value="Genomic_DNA"/>
</dbReference>
<dbReference type="AlphaFoldDB" id="A0A6A6UKK7"/>